<feature type="domain" description="C-methyltransferase" evidence="5">
    <location>
        <begin position="424"/>
        <end position="551"/>
    </location>
</feature>
<dbReference type="CDD" id="cd00438">
    <property type="entry name" value="cupin_RmlC"/>
    <property type="match status" value="1"/>
</dbReference>
<evidence type="ECO:0000256" key="1">
    <source>
        <dbReference type="ARBA" id="ARBA00001933"/>
    </source>
</evidence>
<dbReference type="SUPFAM" id="SSF51182">
    <property type="entry name" value="RmlC-like cupins"/>
    <property type="match status" value="1"/>
</dbReference>
<dbReference type="EMBL" id="JBHTCQ010000001">
    <property type="protein sequence ID" value="MFC7404472.1"/>
    <property type="molecule type" value="Genomic_DNA"/>
</dbReference>
<dbReference type="PANTHER" id="PTHR43713:SF3">
    <property type="entry name" value="GLUTAMATE-1-SEMIALDEHYDE 2,1-AMINOMUTASE 1, CHLOROPLASTIC-RELATED"/>
    <property type="match status" value="1"/>
</dbReference>
<proteinExistence type="inferred from homology"/>
<dbReference type="Gene3D" id="6.20.50.110">
    <property type="entry name" value="Methyltransferase, zinc-binding domain"/>
    <property type="match status" value="1"/>
</dbReference>
<evidence type="ECO:0000313" key="7">
    <source>
        <dbReference type="Proteomes" id="UP001596455"/>
    </source>
</evidence>
<sequence length="1018" mass="107160">MEITTTELDGVLLLTPAVHRDDRGLFTRTFDAAAAAEHGIHPGPDCQDSQSRSEPGVIRGLHGRRGDGEAKLVRCARGRILDVVVDARPGSATFGRHLAVELDDVSMRALWIPAGMLHGFQVLSDGPADVCYRIDRPHDPGEDVAVCHDDPELAIPWRPGTARLSPRDAAAGSWSELVAALPASPESPVRPEPRTCRACGAPGGPSDVVLDLGAQPDAKAFPLPDAPTPPTAPLAMWCCTRCGLAQLADAGGEPPGEDTAGEETPGAEPRALREQARRVVADLAADGLLPADGDPAVREFPSPHGGSWLPLLEDRGLRAVDAAADLVIDSFGLMHEPDQAAALAARAAALRQGGLLVLQVHSLAGIVAGRQWNDLRHGHYAYWSTTALTRLLHRTGLTAVWARSYPLYGETVVLAARRAVDLPADHPAPSELTALLAADERAGLTTPGGLRVLDRAARDGARALADHLRAARDRGTSVLGYAAASRAITLLRLAGVGPDLLPAVADASPDKQGRLLPGTEIPVISPEELVARRPDEVLVLLEDLLEELTDTVPELAGRLVAHRPDSPTIGAPSRHVRRFTGSTAAQRRLHTLVPGGAHTYARGEDQYPDGMAPVLVRGRGALVWDVDGNCYVEYGSGLRAVTLGHAHPGVDAAVARVLGDGVNFSRPSTLELAAAEEFLDQVPGADQVKFAKNGSDVTTAAVRLARAATGRDRIAICDQSFFSVDDWFIAHTPMDRGVPAASRAAGTLFPYGDLQALEELLDAHGEELAAVVMQPATATAEPPPGYLEGVRALCRRHGVVLIFDEIITGFRWAAGGVQALSGVTPDLACWGKGIGNGYAISALTGRADLMELGGLRTDQPRSFLLSTTYGPESVGLAALRAVLAEHRDHEPLAALHRTGEELRNALTAVVADAGLTDHVRITGHPACLMFATLDADGRPSQAMRTVLLAGLLTNGVLGQSLVTSAAHGPAEVDHTARAFTRALPDYARALSDGPETVLAGRAVAPALRSLAAPRRVRG</sequence>
<reference evidence="7" key="1">
    <citation type="journal article" date="2019" name="Int. J. Syst. Evol. Microbiol.">
        <title>The Global Catalogue of Microorganisms (GCM) 10K type strain sequencing project: providing services to taxonomists for standard genome sequencing and annotation.</title>
        <authorList>
            <consortium name="The Broad Institute Genomics Platform"/>
            <consortium name="The Broad Institute Genome Sequencing Center for Infectious Disease"/>
            <person name="Wu L."/>
            <person name="Ma J."/>
        </authorList>
    </citation>
    <scope>NUCLEOTIDE SEQUENCE [LARGE SCALE GENOMIC DNA]</scope>
    <source>
        <strain evidence="7">JCM 1490</strain>
    </source>
</reference>
<dbReference type="GO" id="GO:0042286">
    <property type="term" value="F:glutamate-1-semialdehyde 2,1-aminomutase activity"/>
    <property type="evidence" value="ECO:0007669"/>
    <property type="project" value="UniProtKB-EC"/>
</dbReference>
<dbReference type="Pfam" id="PF00202">
    <property type="entry name" value="Aminotran_3"/>
    <property type="match status" value="1"/>
</dbReference>
<evidence type="ECO:0000256" key="4">
    <source>
        <dbReference type="SAM" id="MobiDB-lite"/>
    </source>
</evidence>
<dbReference type="InterPro" id="IPR014710">
    <property type="entry name" value="RmlC-like_jellyroll"/>
</dbReference>
<dbReference type="PANTHER" id="PTHR43713">
    <property type="entry name" value="GLUTAMATE-1-SEMIALDEHYDE 2,1-AMINOMUTASE"/>
    <property type="match status" value="1"/>
</dbReference>
<dbReference type="PROSITE" id="PS00600">
    <property type="entry name" value="AA_TRANSFER_CLASS_3"/>
    <property type="match status" value="1"/>
</dbReference>
<dbReference type="Gene3D" id="3.40.50.720">
    <property type="entry name" value="NAD(P)-binding Rossmann-like Domain"/>
    <property type="match status" value="1"/>
</dbReference>
<dbReference type="Gene3D" id="3.40.50.150">
    <property type="entry name" value="Vaccinia Virus protein VP39"/>
    <property type="match status" value="1"/>
</dbReference>
<comment type="cofactor">
    <cofactor evidence="1">
        <name>pyridoxal 5'-phosphate</name>
        <dbReference type="ChEBI" id="CHEBI:597326"/>
    </cofactor>
</comment>
<dbReference type="Gene3D" id="2.60.120.10">
    <property type="entry name" value="Jelly Rolls"/>
    <property type="match status" value="1"/>
</dbReference>
<dbReference type="InterPro" id="IPR038576">
    <property type="entry name" value="Methyltransf_Zn-bd_dom_put_sf"/>
</dbReference>
<dbReference type="Pfam" id="PF00908">
    <property type="entry name" value="dTDP_sugar_isom"/>
    <property type="match status" value="1"/>
</dbReference>
<dbReference type="InterPro" id="IPR000888">
    <property type="entry name" value="RmlC-like"/>
</dbReference>
<dbReference type="Gene3D" id="3.40.640.10">
    <property type="entry name" value="Type I PLP-dependent aspartate aminotransferase-like (Major domain)"/>
    <property type="match status" value="1"/>
</dbReference>
<dbReference type="EC" id="5.4.3.8" evidence="6"/>
<keyword evidence="7" id="KW-1185">Reference proteome</keyword>
<dbReference type="InterPro" id="IPR015421">
    <property type="entry name" value="PyrdxlP-dep_Trfase_major"/>
</dbReference>
<dbReference type="SUPFAM" id="SSF53383">
    <property type="entry name" value="PLP-dependent transferases"/>
    <property type="match status" value="1"/>
</dbReference>
<dbReference type="InterPro" id="IPR005814">
    <property type="entry name" value="Aminotrans_3"/>
</dbReference>
<keyword evidence="3" id="KW-0663">Pyridoxal phosphate</keyword>
<dbReference type="InterPro" id="IPR015422">
    <property type="entry name" value="PyrdxlP-dep_Trfase_small"/>
</dbReference>
<dbReference type="Proteomes" id="UP001596455">
    <property type="component" value="Unassembled WGS sequence"/>
</dbReference>
<dbReference type="InterPro" id="IPR011051">
    <property type="entry name" value="RmlC_Cupin_sf"/>
</dbReference>
<dbReference type="InterPro" id="IPR013691">
    <property type="entry name" value="MeTrfase_14"/>
</dbReference>
<gene>
    <name evidence="6" type="ORF">ACFQQL_05080</name>
</gene>
<dbReference type="InterPro" id="IPR029063">
    <property type="entry name" value="SAM-dependent_MTases_sf"/>
</dbReference>
<dbReference type="Gene3D" id="3.90.1150.10">
    <property type="entry name" value="Aspartate Aminotransferase, domain 1"/>
    <property type="match status" value="1"/>
</dbReference>
<comment type="caution">
    <text evidence="6">The sequence shown here is derived from an EMBL/GenBank/DDBJ whole genome shotgun (WGS) entry which is preliminary data.</text>
</comment>
<dbReference type="Pfam" id="PF13489">
    <property type="entry name" value="Methyltransf_23"/>
    <property type="match status" value="1"/>
</dbReference>
<keyword evidence="6" id="KW-0413">Isomerase</keyword>
<dbReference type="InterPro" id="IPR049704">
    <property type="entry name" value="Aminotrans_3_PPA_site"/>
</dbReference>
<evidence type="ECO:0000256" key="3">
    <source>
        <dbReference type="ARBA" id="ARBA00022898"/>
    </source>
</evidence>
<name>A0ABW2Q7A2_9MICO</name>
<dbReference type="SUPFAM" id="SSF53335">
    <property type="entry name" value="S-adenosyl-L-methionine-dependent methyltransferases"/>
    <property type="match status" value="1"/>
</dbReference>
<feature type="region of interest" description="Disordered" evidence="4">
    <location>
        <begin position="249"/>
        <end position="272"/>
    </location>
</feature>
<dbReference type="InterPro" id="IPR015424">
    <property type="entry name" value="PyrdxlP-dep_Trfase"/>
</dbReference>
<evidence type="ECO:0000256" key="2">
    <source>
        <dbReference type="ARBA" id="ARBA00010154"/>
    </source>
</evidence>
<evidence type="ECO:0000313" key="6">
    <source>
        <dbReference type="EMBL" id="MFC7404472.1"/>
    </source>
</evidence>
<evidence type="ECO:0000259" key="5">
    <source>
        <dbReference type="Pfam" id="PF08484"/>
    </source>
</evidence>
<accession>A0ABW2Q7A2</accession>
<dbReference type="NCBIfam" id="NF004856">
    <property type="entry name" value="PRK06209.1"/>
    <property type="match status" value="1"/>
</dbReference>
<dbReference type="Pfam" id="PF08484">
    <property type="entry name" value="Methyltransf_14"/>
    <property type="match status" value="1"/>
</dbReference>
<protein>
    <submittedName>
        <fullName evidence="6">Glutamate-1-semialdehyde 2,1-aminomutase</fullName>
        <ecNumber evidence="6">5.4.3.8</ecNumber>
    </submittedName>
</protein>
<dbReference type="RefSeq" id="WP_382391895.1">
    <property type="nucleotide sequence ID" value="NZ_JBHTCQ010000001.1"/>
</dbReference>
<comment type="similarity">
    <text evidence="2">Belongs to the dTDP-4-dehydrorhamnose 3,5-epimerase family.</text>
</comment>
<organism evidence="6 7">
    <name type="scientific">Georgenia alba</name>
    <dbReference type="NCBI Taxonomy" id="2233858"/>
    <lineage>
        <taxon>Bacteria</taxon>
        <taxon>Bacillati</taxon>
        <taxon>Actinomycetota</taxon>
        <taxon>Actinomycetes</taxon>
        <taxon>Micrococcales</taxon>
        <taxon>Bogoriellaceae</taxon>
        <taxon>Georgenia</taxon>
    </lineage>
</organism>